<dbReference type="EMBL" id="BK063680">
    <property type="protein sequence ID" value="DBA35602.1"/>
    <property type="molecule type" value="Genomic_DNA"/>
</dbReference>
<reference evidence="1 2" key="1">
    <citation type="journal article" date="2023" name="Nat. Microbiol.">
        <title>A compendium of viruses from methanogenic archaea reveals their diversity and adaptations to the gut environment.</title>
        <authorList>
            <person name="Medvedeva S."/>
            <person name="Borrel G."/>
            <person name="Krupovic M."/>
            <person name="Gribaldo S."/>
        </authorList>
    </citation>
    <scope>NUCLEOTIDE SEQUENCE [LARGE SCALE GENOMIC DNA]</scope>
</reference>
<dbReference type="Proteomes" id="UP001302000">
    <property type="component" value="Segment"/>
</dbReference>
<gene>
    <name evidence="1" type="ORF">vir335_00046</name>
</gene>
<organism evidence="1 2">
    <name type="scientific">Caudoviricetes sp. vir335</name>
    <dbReference type="NCBI Taxonomy" id="3068357"/>
    <lineage>
        <taxon>Viruses</taxon>
        <taxon>Duplodnaviria</taxon>
        <taxon>Heunggongvirae</taxon>
        <taxon>Uroviricota</taxon>
        <taxon>Caudoviricetes</taxon>
    </lineage>
</organism>
<dbReference type="RefSeq" id="YP_013605506.1">
    <property type="nucleotide sequence ID" value="NC_134205.1"/>
</dbReference>
<name>A0AA87CHZ7_9CAUD</name>
<keyword evidence="2" id="KW-1185">Reference proteome</keyword>
<sequence>MWKKSRENPKDITIGVHLDRADPAVKTYSLGFEIGRKQVEVMFTEHAFKELVEKMGEALNEASRIYRGAFQTIYPL</sequence>
<evidence type="ECO:0000313" key="1">
    <source>
        <dbReference type="EMBL" id="DBA35602.1"/>
    </source>
</evidence>
<evidence type="ECO:0000313" key="2">
    <source>
        <dbReference type="Proteomes" id="UP001302000"/>
    </source>
</evidence>
<accession>A0AA87CHZ7</accession>
<dbReference type="GeneID" id="301841396"/>
<proteinExistence type="predicted"/>
<protein>
    <submittedName>
        <fullName evidence="1">Uncharacterized protein</fullName>
    </submittedName>
</protein>